<reference evidence="2" key="1">
    <citation type="submission" date="2020-11" db="EMBL/GenBank/DDBJ databases">
        <title>Chlorella ohadii genome sequencing and assembly.</title>
        <authorList>
            <person name="Murik O."/>
            <person name="Treves H."/>
            <person name="Kedem I."/>
            <person name="Shotland Y."/>
            <person name="Kaplan A."/>
        </authorList>
    </citation>
    <scope>NUCLEOTIDE SEQUENCE</scope>
    <source>
        <strain evidence="2">1</strain>
    </source>
</reference>
<feature type="chain" id="PRO_5042158242" evidence="1">
    <location>
        <begin position="21"/>
        <end position="469"/>
    </location>
</feature>
<proteinExistence type="predicted"/>
<dbReference type="AlphaFoldDB" id="A0AAD5H8A3"/>
<keyword evidence="3" id="KW-1185">Reference proteome</keyword>
<accession>A0AAD5H8A3</accession>
<sequence length="469" mass="49083">MRFPILLPLILLLSADTALGRPIARRAAQELTCPYATGSLACIKPGYTVPRDLTARFQAALPADAVQLSVLGFEGGSSRRFLDVLPLADMVALLNGRLPPELHACTVPALPAGKVLGYANTPGSPMHAALRACRLAPLPTDRNLVFGAIAPSLQSVTTRDLAALPALRTFKSAFAGSVSMCAGLIPCNGNLFLGVEGMERTVQLQGPYFSLDYKLSQLQYSHGAAGVPPAWRRANDGVGNLPTFWQMERPELPATVGHPVPMATLATPNGRLYLGGALRGGSVSLAGAQLNLGAQASAWSLWRDAGQPSLSLHLAGAPDITLAGGQLVLPFRSLPALHQLDLLAKPQTAQWWLTTTAQRQAVPARNLAAVVRPIGAVLERLFVGLYQPAAQGNVLVALDAVGSNLGTSLRLRFAAGYWALAPEAAAAVGASAIAEEFALVLHANQGASAFTKVTLELGGRSIPMPPALQ</sequence>
<dbReference type="Proteomes" id="UP001205105">
    <property type="component" value="Unassembled WGS sequence"/>
</dbReference>
<feature type="signal peptide" evidence="1">
    <location>
        <begin position="1"/>
        <end position="20"/>
    </location>
</feature>
<name>A0AAD5H8A3_9CHLO</name>
<dbReference type="EMBL" id="JADXDR010000023">
    <property type="protein sequence ID" value="KAI7844938.1"/>
    <property type="molecule type" value="Genomic_DNA"/>
</dbReference>
<gene>
    <name evidence="2" type="ORF">COHA_001585</name>
</gene>
<evidence type="ECO:0000313" key="3">
    <source>
        <dbReference type="Proteomes" id="UP001205105"/>
    </source>
</evidence>
<evidence type="ECO:0000256" key="1">
    <source>
        <dbReference type="SAM" id="SignalP"/>
    </source>
</evidence>
<comment type="caution">
    <text evidence="2">The sequence shown here is derived from an EMBL/GenBank/DDBJ whole genome shotgun (WGS) entry which is preliminary data.</text>
</comment>
<organism evidence="2 3">
    <name type="scientific">Chlorella ohadii</name>
    <dbReference type="NCBI Taxonomy" id="2649997"/>
    <lineage>
        <taxon>Eukaryota</taxon>
        <taxon>Viridiplantae</taxon>
        <taxon>Chlorophyta</taxon>
        <taxon>core chlorophytes</taxon>
        <taxon>Trebouxiophyceae</taxon>
        <taxon>Chlorellales</taxon>
        <taxon>Chlorellaceae</taxon>
        <taxon>Chlorella clade</taxon>
        <taxon>Chlorella</taxon>
    </lineage>
</organism>
<keyword evidence="1" id="KW-0732">Signal</keyword>
<protein>
    <submittedName>
        <fullName evidence="2">Uncharacterized protein</fullName>
    </submittedName>
</protein>
<evidence type="ECO:0000313" key="2">
    <source>
        <dbReference type="EMBL" id="KAI7844938.1"/>
    </source>
</evidence>